<dbReference type="Gene3D" id="6.10.30.10">
    <property type="match status" value="1"/>
</dbReference>
<dbReference type="SUPFAM" id="SSF50249">
    <property type="entry name" value="Nucleic acid-binding proteins"/>
    <property type="match status" value="1"/>
</dbReference>
<comment type="caution">
    <text evidence="2">The sequence shown here is derived from an EMBL/GenBank/DDBJ whole genome shotgun (WGS) entry which is preliminary data.</text>
</comment>
<evidence type="ECO:0000313" key="3">
    <source>
        <dbReference type="Proteomes" id="UP001549307"/>
    </source>
</evidence>
<keyword evidence="3" id="KW-1185">Reference proteome</keyword>
<dbReference type="InterPro" id="IPR052513">
    <property type="entry name" value="Thioester_dehydratase-like"/>
</dbReference>
<dbReference type="Pfam" id="PF12172">
    <property type="entry name" value="zf-ChsH2"/>
    <property type="match status" value="1"/>
</dbReference>
<dbReference type="Proteomes" id="UP001549307">
    <property type="component" value="Unassembled WGS sequence"/>
</dbReference>
<protein>
    <submittedName>
        <fullName evidence="2">OB-fold protein</fullName>
    </submittedName>
</protein>
<dbReference type="InterPro" id="IPR012340">
    <property type="entry name" value="NA-bd_OB-fold"/>
</dbReference>
<feature type="domain" description="ChsH2 rubredoxin-like zinc ribbon" evidence="1">
    <location>
        <begin position="23"/>
        <end position="56"/>
    </location>
</feature>
<name>A0ABV2P1Q3_9MICC</name>
<dbReference type="PANTHER" id="PTHR34075">
    <property type="entry name" value="BLR3430 PROTEIN"/>
    <property type="match status" value="1"/>
</dbReference>
<dbReference type="InterPro" id="IPR022002">
    <property type="entry name" value="ChsH2_Znr"/>
</dbReference>
<evidence type="ECO:0000259" key="1">
    <source>
        <dbReference type="Pfam" id="PF12172"/>
    </source>
</evidence>
<sequence>MTTFSDPCPPRARSAAAAGLVRGAATGRFILQRCRDCSTVQYPPRDACHSCLGTELSWEDVDRRGLLSAKTTIHASNEPYFQERLPWAVGSVASVEGPSILAHLLPGCVAGDPIVMDLRLDAAGRGVVVARPATEHPDFTETGTRPQENDFLSDPKNMRLLVTDGCSTLGHFVIAGLLGRGVTAVTAGCPRSEGTCPEHESSERLNWVNVATDSAWPSQEWYQASQLPDPESTGDGWVFDAVFDTSV</sequence>
<dbReference type="EMBL" id="JBEPSN010000001">
    <property type="protein sequence ID" value="MET4538574.1"/>
    <property type="molecule type" value="Genomic_DNA"/>
</dbReference>
<evidence type="ECO:0000313" key="2">
    <source>
        <dbReference type="EMBL" id="MET4538574.1"/>
    </source>
</evidence>
<accession>A0ABV2P1Q3</accession>
<proteinExistence type="predicted"/>
<gene>
    <name evidence="2" type="ORF">ABIE37_000329</name>
</gene>
<organism evidence="2 3">
    <name type="scientific">Arthrobacter bambusae</name>
    <dbReference type="NCBI Taxonomy" id="1338426"/>
    <lineage>
        <taxon>Bacteria</taxon>
        <taxon>Bacillati</taxon>
        <taxon>Actinomycetota</taxon>
        <taxon>Actinomycetes</taxon>
        <taxon>Micrococcales</taxon>
        <taxon>Micrococcaceae</taxon>
        <taxon>Arthrobacter</taxon>
    </lineage>
</organism>
<reference evidence="2 3" key="1">
    <citation type="submission" date="2024-06" db="EMBL/GenBank/DDBJ databases">
        <title>Sorghum-associated microbial communities from plants grown in Nebraska, USA.</title>
        <authorList>
            <person name="Schachtman D."/>
        </authorList>
    </citation>
    <scope>NUCLEOTIDE SEQUENCE [LARGE SCALE GENOMIC DNA]</scope>
    <source>
        <strain evidence="2 3">3552</strain>
    </source>
</reference>
<dbReference type="PANTHER" id="PTHR34075:SF5">
    <property type="entry name" value="BLR3430 PROTEIN"/>
    <property type="match status" value="1"/>
</dbReference>